<feature type="domain" description="N-acetyltransferase" evidence="3">
    <location>
        <begin position="2"/>
        <end position="157"/>
    </location>
</feature>
<keyword evidence="5" id="KW-1185">Reference proteome</keyword>
<comment type="caution">
    <text evidence="4">The sequence shown here is derived from an EMBL/GenBank/DDBJ whole genome shotgun (WGS) entry which is preliminary data.</text>
</comment>
<keyword evidence="1 4" id="KW-0808">Transferase</keyword>
<dbReference type="EMBL" id="VLKY01000006">
    <property type="protein sequence ID" value="TWI54389.1"/>
    <property type="molecule type" value="Genomic_DNA"/>
</dbReference>
<dbReference type="SUPFAM" id="SSF55729">
    <property type="entry name" value="Acyl-CoA N-acyltransferases (Nat)"/>
    <property type="match status" value="1"/>
</dbReference>
<evidence type="ECO:0000313" key="4">
    <source>
        <dbReference type="EMBL" id="TWI54389.1"/>
    </source>
</evidence>
<dbReference type="InterPro" id="IPR016181">
    <property type="entry name" value="Acyl_CoA_acyltransferase"/>
</dbReference>
<dbReference type="AlphaFoldDB" id="A0A562QCE9"/>
<protein>
    <submittedName>
        <fullName evidence="4">Acetyltransferase (GNAT) family protein</fullName>
    </submittedName>
</protein>
<name>A0A562QCE9_9PSED</name>
<accession>A0A562QCE9</accession>
<dbReference type="PROSITE" id="PS51186">
    <property type="entry name" value="GNAT"/>
    <property type="match status" value="1"/>
</dbReference>
<evidence type="ECO:0000256" key="1">
    <source>
        <dbReference type="ARBA" id="ARBA00022679"/>
    </source>
</evidence>
<dbReference type="Proteomes" id="UP000316905">
    <property type="component" value="Unassembled WGS sequence"/>
</dbReference>
<keyword evidence="2" id="KW-0012">Acyltransferase</keyword>
<reference evidence="4 5" key="1">
    <citation type="journal article" date="2015" name="Stand. Genomic Sci.">
        <title>Genomic Encyclopedia of Bacterial and Archaeal Type Strains, Phase III: the genomes of soil and plant-associated and newly described type strains.</title>
        <authorList>
            <person name="Whitman W.B."/>
            <person name="Woyke T."/>
            <person name="Klenk H.P."/>
            <person name="Zhou Y."/>
            <person name="Lilburn T.G."/>
            <person name="Beck B.J."/>
            <person name="De Vos P."/>
            <person name="Vandamme P."/>
            <person name="Eisen J.A."/>
            <person name="Garrity G."/>
            <person name="Hugenholtz P."/>
            <person name="Kyrpides N.C."/>
        </authorList>
    </citation>
    <scope>NUCLEOTIDE SEQUENCE [LARGE SCALE GENOMIC DNA]</scope>
    <source>
        <strain evidence="4 5">CGMCC 1.6858</strain>
    </source>
</reference>
<dbReference type="CDD" id="cd04301">
    <property type="entry name" value="NAT_SF"/>
    <property type="match status" value="1"/>
</dbReference>
<dbReference type="GO" id="GO:0016747">
    <property type="term" value="F:acyltransferase activity, transferring groups other than amino-acyl groups"/>
    <property type="evidence" value="ECO:0007669"/>
    <property type="project" value="InterPro"/>
</dbReference>
<organism evidence="4 5">
    <name type="scientific">Pseudomonas duriflava</name>
    <dbReference type="NCBI Taxonomy" id="459528"/>
    <lineage>
        <taxon>Bacteria</taxon>
        <taxon>Pseudomonadati</taxon>
        <taxon>Pseudomonadota</taxon>
        <taxon>Gammaproteobacteria</taxon>
        <taxon>Pseudomonadales</taxon>
        <taxon>Pseudomonadaceae</taxon>
        <taxon>Pseudomonas</taxon>
    </lineage>
</organism>
<dbReference type="InterPro" id="IPR000182">
    <property type="entry name" value="GNAT_dom"/>
</dbReference>
<dbReference type="Gene3D" id="3.40.630.30">
    <property type="match status" value="1"/>
</dbReference>
<proteinExistence type="predicted"/>
<dbReference type="InterPro" id="IPR050832">
    <property type="entry name" value="Bact_Acetyltransf"/>
</dbReference>
<dbReference type="PANTHER" id="PTHR43877:SF2">
    <property type="entry name" value="AMINOALKYLPHOSPHONATE N-ACETYLTRANSFERASE-RELATED"/>
    <property type="match status" value="1"/>
</dbReference>
<sequence length="157" mass="17621">MLDHRPAELEDLSAVCQFVQTPDELFYAFPKATWPLTPEQMAAALESRQHSTLVLRRGEAVAFANFFRWEHGGCCHLGNVMVSPSARRSGVAQYLLDVMEALARKHYSATTLQAACFNPNTPALLLYTRQGFRPLSIEERVNPAGQRVALLHLQKKL</sequence>
<evidence type="ECO:0000259" key="3">
    <source>
        <dbReference type="PROSITE" id="PS51186"/>
    </source>
</evidence>
<evidence type="ECO:0000256" key="2">
    <source>
        <dbReference type="ARBA" id="ARBA00023315"/>
    </source>
</evidence>
<dbReference type="PANTHER" id="PTHR43877">
    <property type="entry name" value="AMINOALKYLPHOSPHONATE N-ACETYLTRANSFERASE-RELATED-RELATED"/>
    <property type="match status" value="1"/>
</dbReference>
<dbReference type="Pfam" id="PF00583">
    <property type="entry name" value="Acetyltransf_1"/>
    <property type="match status" value="1"/>
</dbReference>
<dbReference type="OrthoDB" id="7001268at2"/>
<evidence type="ECO:0000313" key="5">
    <source>
        <dbReference type="Proteomes" id="UP000316905"/>
    </source>
</evidence>
<dbReference type="RefSeq" id="WP_145141682.1">
    <property type="nucleotide sequence ID" value="NZ_VLKY01000006.1"/>
</dbReference>
<gene>
    <name evidence="4" type="ORF">IQ22_02256</name>
</gene>